<dbReference type="EMBL" id="SPMZ01000011">
    <property type="protein sequence ID" value="NMQ18306.1"/>
    <property type="molecule type" value="Genomic_DNA"/>
</dbReference>
<sequence length="384" mass="42717">MSADRRSFERLRDHARQARETGDYTQAARLERQAAELAGALGLPGERTRALLWEGYSLRQAGENDLALAALLQVVGERVATADPADAFGALTTIVHIGLERKPLRFCRALLDQARHYLSEIRRPWTAPLDYLEGELASRRGEFTAAWDWHSRAWAGWRDEYPRLTPATHLWALCRTAFRRRHLAELERPSNALVELRPNAMLERQLVERARLLSWRARRATSDSLPAPDPTMPVETALALLASAAGGGRDFGMRREALRALALMGCWDVVDESLARHALESDCLESALLLGDLALNQARATLGLPMLDDDYGEDTDVASPSLDRPDPETRSKLEQAGSHYRSALALAGAEDERLETQVLGATVRNRLRRLETIALVPAPSLKKS</sequence>
<comment type="caution">
    <text evidence="2">The sequence shown here is derived from an EMBL/GenBank/DDBJ whole genome shotgun (WGS) entry which is preliminary data.</text>
</comment>
<proteinExistence type="predicted"/>
<evidence type="ECO:0000256" key="1">
    <source>
        <dbReference type="SAM" id="MobiDB-lite"/>
    </source>
</evidence>
<feature type="compositionally biased region" description="Basic and acidic residues" evidence="1">
    <location>
        <begin position="323"/>
        <end position="333"/>
    </location>
</feature>
<feature type="region of interest" description="Disordered" evidence="1">
    <location>
        <begin position="309"/>
        <end position="335"/>
    </location>
</feature>
<organism evidence="2 3">
    <name type="scientific">Candidatus Competibacter phosphatis</name>
    <dbReference type="NCBI Taxonomy" id="221280"/>
    <lineage>
        <taxon>Bacteria</taxon>
        <taxon>Pseudomonadati</taxon>
        <taxon>Pseudomonadota</taxon>
        <taxon>Gammaproteobacteria</taxon>
        <taxon>Candidatus Competibacteraceae</taxon>
        <taxon>Candidatus Competibacter</taxon>
    </lineage>
</organism>
<evidence type="ECO:0000313" key="3">
    <source>
        <dbReference type="Proteomes" id="UP000760480"/>
    </source>
</evidence>
<dbReference type="RefSeq" id="WP_169247567.1">
    <property type="nucleotide sequence ID" value="NZ_SPMZ01000011.1"/>
</dbReference>
<gene>
    <name evidence="2" type="ORF">E4P82_03305</name>
</gene>
<feature type="compositionally biased region" description="Basic and acidic residues" evidence="1">
    <location>
        <begin position="1"/>
        <end position="22"/>
    </location>
</feature>
<dbReference type="Proteomes" id="UP000760480">
    <property type="component" value="Unassembled WGS sequence"/>
</dbReference>
<keyword evidence="3" id="KW-1185">Reference proteome</keyword>
<evidence type="ECO:0008006" key="4">
    <source>
        <dbReference type="Google" id="ProtNLM"/>
    </source>
</evidence>
<reference evidence="2 3" key="1">
    <citation type="submission" date="2019-03" db="EMBL/GenBank/DDBJ databases">
        <title>Metabolic reconstructions from genomes of highly enriched 'Candidatus Accumulibacter' and 'Candidatus Competibacter' bioreactor populations.</title>
        <authorList>
            <person name="Annavajhala M.K."/>
            <person name="Welles L."/>
            <person name="Abbas B."/>
            <person name="Sorokin D."/>
            <person name="Park H."/>
            <person name="Van Loosdrecht M."/>
            <person name="Chandran K."/>
        </authorList>
    </citation>
    <scope>NUCLEOTIDE SEQUENCE [LARGE SCALE GENOMIC DNA]</scope>
    <source>
        <strain evidence="2 3">SBR_G</strain>
    </source>
</reference>
<evidence type="ECO:0000313" key="2">
    <source>
        <dbReference type="EMBL" id="NMQ18306.1"/>
    </source>
</evidence>
<protein>
    <recommendedName>
        <fullName evidence="4">Tetratricopeptide repeat protein</fullName>
    </recommendedName>
</protein>
<accession>A0ABX1TK06</accession>
<name>A0ABX1TK06_9GAMM</name>
<feature type="region of interest" description="Disordered" evidence="1">
    <location>
        <begin position="1"/>
        <end position="24"/>
    </location>
</feature>